<comment type="similarity">
    <text evidence="2">Belongs to the NUP186/NUP192/NUP205 family.</text>
</comment>
<comment type="caution">
    <text evidence="6">The sequence shown here is derived from an EMBL/GenBank/DDBJ whole genome shotgun (WGS) entry which is preliminary data.</text>
</comment>
<sequence length="2313" mass="253493">MLKSFDADKEFNRLERAQALGVSKHRYDVYQLLRNIENSLAECVLLWSCQSALSASEFRLVLDCVLHSKVSNENTENQAEQESSVKVPHPISHSRAHLLMSLLYTLDPFPLLATSPEQLSELSEEDLSHPLYSDRSFAWTIGQLLDDEKISTEALAEPDSSDRTAVLALLRLAWAICLRRTVHLRQELSRRQQNQLTRSPTTSPTPGGADNRNLVDDSYGIDEDEELQAAMGIEAGALEFIRKRLLQVAGFDREVLWFCRVHSLITDLIVQMPTRVKEIRLHDEDVLRRAGFDPSSTGSGFANFLLLISDLYNQPGSRLHARLALEYWWPSGELTGMGMTTSCGGGGGTLVGLKGAEFLSGFRGLPARSPSKAAALQGRNNETENIRQASLFRFIRSAGDMVTTPCLFLPYIQMLYGLVGCRSAAGLCFSLLKANVNNPGRGASLTSWDHFFGSFRQYLEHMRQPVSQTAPNPACRTGNPAAVNQLYPHLYRNSIQAQPGAGLPSNVSMDSQSFSGFNAPGTSVGSHASPLLPRAIQPEEQQGLQAVLRLISRIARMDPVARSVFASTAHWQAIPTCIGLLSCPIPLGLKADLLHLLTALSRNSTIGALIWRHITVSETEMDEVEPRVEEYSVTRAFLALITVLIPQFTEITGNGAVGGSVGRQLGPDTKDSALLTSEENAVLQSTSLIAVIKFLTNSVFLKHNMRAYRDPNERWDIAAACLVLFDGCVERFLTRLDSAATLVLNAASGSKATSNLPLPDTQDPISRFDDATHSFDWASTLLVGVSEIEAEPLGTQSSLRPQAHSSPSSMSALLSQLRLPSGWPYSDPGFYLATQLLSDSAVFRTLTGLLEVGLHRMLEFPLPDGPPVGMVYATWAGLMLIRRLLAQEEMLHTFVRRTTVNPPFSALRANTHSLTLPAPSSLYLTVLPTCLSRLLLSINARTGRADLLSTLLRFGAFAEELPDHCVHVMGILRSLVTRIRPHSDLLAVLTADESNRRELLSIFAGLIKWTTLCDDELVTEGDIDDNDDAIRGGPAVPFRGRGQRPTDADCFALFTDEWLLYGCELTDIAQLTSLMGGSNQSSHPAVQTARMCTGLPRYPAQWKFPTHDWELWAAWPTLQASILVPVVRSGCVLSHFYNPGKFDASYNGNWLYINADKSLAVKHAAIHHSYDTPHQHSTGASSEQHFRNKDARIGDQPRTCLHAMLELIDTAMRSDCFVNHRAVEPTRFTLTVHWNLSLIWQIIYRLSANQLTAESLLRFLRSNHDLLAKHMQLNLISGFPEAQANLKPDTQTVAVTDQLSRRTLLELLTLNRINWMLRILAIEIRDAATGNHRSYALKLLKLFWGAKSNAIALLHRLRLSSRLNGPDAFDLRALDAWVVDELIAECELGCPLLQSESVASRKASSLIDPTIIFNRLYAKLLVSRSSSSSPWSVDEVANLFAWAANEGINNSSLSVPNQIPEFCCSTGMGMEREQFVLLAQDLILLRHWIESRNNYRIILGAGKQAALEGWRQVVEISLGLLVSPTGETLMHSITQSATSTMLMSMTSDLSGALGGLDSFRLTGSAAAASVHPRAPQLICLDVMGKLLFELCKTNYTPSSLRLLASGTCLNLASFGCTDLSLFSQKRAMQNYNSDQLVMDLGRFSSLLLPAVRLLTSSIMRTSKSISPDLYATSVIVTFGSIFSEARNFESSNQRMRANFYGSLCFLLRFANSLTRIASTVDEISQPLRQTSAECLSAINQAANTDNELHWSQSDTVNNDSGAATDSMAILSLLCWDLSRGHTIAQMAAMTVLELLVSMDRSSTELITFLCSQGILQCLVDSIPANLSTLESFLLPAFQPNPNEDLNALDPSSLTPDADSIAAATSTFHMYRTKMSLLCRLATTLNGAKRIAQTSLLQSLSSCAIFSAFTTASCYAQELDALFGTDESLFHPDGGNPRASPEAAASWNRVLPLLSSIGEDDFGTDDSSVLQHIVRLAAAMDSVDSPLANENAITGSTVLLPAIRLFQSLLITLAIDFLYVHSDAFLNGEEVPLSGVLITFLNRGACVDNRVPIRIRCLTEWIAAETSLIELFALALRGSGGVGTNVDEYCALQREVVQSRATRHTLSLLANVIGSDHSAGKRFGDGRSRLYSRRDFAQFICETQQMYLVQCATSVLVAVLDESSGAAQDSGTLMSLSLSKPSHLSWSVLGLFSAGAMSEQDSFAAQSDNKVSSVQPGVSLLVSTLSWALRHIACVEEVCLELANLGLFKPSGSQPDSSETPSKTKSVNRDSSLSGQMVLYLLQSSYLEASQRLFVQVMQHRLERLVARPVAAAW</sequence>
<evidence type="ECO:0000256" key="2">
    <source>
        <dbReference type="ARBA" id="ARBA00005892"/>
    </source>
</evidence>
<evidence type="ECO:0000256" key="1">
    <source>
        <dbReference type="ARBA" id="ARBA00004123"/>
    </source>
</evidence>
<dbReference type="Proteomes" id="UP000728185">
    <property type="component" value="Unassembled WGS sequence"/>
</dbReference>
<evidence type="ECO:0008006" key="8">
    <source>
        <dbReference type="Google" id="ProtNLM"/>
    </source>
</evidence>
<feature type="region of interest" description="Disordered" evidence="5">
    <location>
        <begin position="2250"/>
        <end position="2269"/>
    </location>
</feature>
<dbReference type="OrthoDB" id="2019644at2759"/>
<gene>
    <name evidence="6" type="ORF">FBUS_08760</name>
</gene>
<reference evidence="6" key="1">
    <citation type="submission" date="2019-05" db="EMBL/GenBank/DDBJ databases">
        <title>Annotation for the trematode Fasciolopsis buski.</title>
        <authorList>
            <person name="Choi Y.-J."/>
        </authorList>
    </citation>
    <scope>NUCLEOTIDE SEQUENCE</scope>
    <source>
        <strain evidence="6">HT</strain>
        <tissue evidence="6">Whole worm</tissue>
    </source>
</reference>
<proteinExistence type="inferred from homology"/>
<dbReference type="GO" id="GO:0044611">
    <property type="term" value="C:nuclear pore inner ring"/>
    <property type="evidence" value="ECO:0007669"/>
    <property type="project" value="TreeGrafter"/>
</dbReference>
<keyword evidence="3" id="KW-0813">Transport</keyword>
<protein>
    <recommendedName>
        <fullName evidence="8">Nuclear pore complex protein Nup205</fullName>
    </recommendedName>
</protein>
<feature type="region of interest" description="Disordered" evidence="5">
    <location>
        <begin position="190"/>
        <end position="216"/>
    </location>
</feature>
<dbReference type="PANTHER" id="PTHR31344">
    <property type="entry name" value="NUCLEAR PORE COMPLEX PROTEIN NUP205"/>
    <property type="match status" value="1"/>
</dbReference>
<dbReference type="GO" id="GO:0017056">
    <property type="term" value="F:structural constituent of nuclear pore"/>
    <property type="evidence" value="ECO:0007669"/>
    <property type="project" value="TreeGrafter"/>
</dbReference>
<evidence type="ECO:0000313" key="7">
    <source>
        <dbReference type="Proteomes" id="UP000728185"/>
    </source>
</evidence>
<evidence type="ECO:0000313" key="6">
    <source>
        <dbReference type="EMBL" id="KAA0195681.1"/>
    </source>
</evidence>
<keyword evidence="4" id="KW-0539">Nucleus</keyword>
<accession>A0A8E0VNI9</accession>
<evidence type="ECO:0000256" key="4">
    <source>
        <dbReference type="ARBA" id="ARBA00023242"/>
    </source>
</evidence>
<dbReference type="GO" id="GO:0006999">
    <property type="term" value="P:nuclear pore organization"/>
    <property type="evidence" value="ECO:0007669"/>
    <property type="project" value="TreeGrafter"/>
</dbReference>
<evidence type="ECO:0000256" key="5">
    <source>
        <dbReference type="SAM" id="MobiDB-lite"/>
    </source>
</evidence>
<dbReference type="InterPro" id="IPR021827">
    <property type="entry name" value="Nup186/Nup192/Nup205"/>
</dbReference>
<feature type="compositionally biased region" description="Low complexity" evidence="5">
    <location>
        <begin position="199"/>
        <end position="208"/>
    </location>
</feature>
<organism evidence="6 7">
    <name type="scientific">Fasciolopsis buskii</name>
    <dbReference type="NCBI Taxonomy" id="27845"/>
    <lineage>
        <taxon>Eukaryota</taxon>
        <taxon>Metazoa</taxon>
        <taxon>Spiralia</taxon>
        <taxon>Lophotrochozoa</taxon>
        <taxon>Platyhelminthes</taxon>
        <taxon>Trematoda</taxon>
        <taxon>Digenea</taxon>
        <taxon>Plagiorchiida</taxon>
        <taxon>Echinostomata</taxon>
        <taxon>Echinostomatoidea</taxon>
        <taxon>Fasciolidae</taxon>
        <taxon>Fasciolopsis</taxon>
    </lineage>
</organism>
<evidence type="ECO:0000256" key="3">
    <source>
        <dbReference type="ARBA" id="ARBA00022448"/>
    </source>
</evidence>
<dbReference type="EMBL" id="LUCM01003510">
    <property type="protein sequence ID" value="KAA0195681.1"/>
    <property type="molecule type" value="Genomic_DNA"/>
</dbReference>
<dbReference type="Pfam" id="PF11894">
    <property type="entry name" value="Nup192"/>
    <property type="match status" value="3"/>
</dbReference>
<name>A0A8E0VNI9_9TREM</name>
<keyword evidence="7" id="KW-1185">Reference proteome</keyword>
<dbReference type="PANTHER" id="PTHR31344:SF0">
    <property type="entry name" value="NUCLEAR PORE COMPLEX PROTEIN NUP205"/>
    <property type="match status" value="1"/>
</dbReference>
<comment type="subcellular location">
    <subcellularLocation>
        <location evidence="1">Nucleus</location>
    </subcellularLocation>
</comment>